<dbReference type="EMBL" id="NBTX02000001">
    <property type="protein sequence ID" value="PNL73932.1"/>
    <property type="molecule type" value="Genomic_DNA"/>
</dbReference>
<reference evidence="1" key="1">
    <citation type="submission" date="2017-12" db="EMBL/GenBank/DDBJ databases">
        <title>FDA dAtabase for Regulatory Grade micrObial Sequences (FDA-ARGOS): Supporting development and validation of Infectious Disease Dx tests.</title>
        <authorList>
            <person name="Kerrigan L."/>
            <person name="Tallon L.J."/>
            <person name="Sadzewicz L."/>
            <person name="Sengamalay N."/>
            <person name="Ott S."/>
            <person name="Godinez A."/>
            <person name="Nagaraj S."/>
            <person name="Vavikolanu K."/>
            <person name="Vyas G."/>
            <person name="Nadendla S."/>
            <person name="Aluvathingal J."/>
            <person name="Sichtig H."/>
        </authorList>
    </citation>
    <scope>NUCLEOTIDE SEQUENCE [LARGE SCALE GENOMIC DNA]</scope>
    <source>
        <strain evidence="1">FDAARGOS_200</strain>
    </source>
</reference>
<dbReference type="Pfam" id="PF13698">
    <property type="entry name" value="DUF4156"/>
    <property type="match status" value="1"/>
</dbReference>
<name>A0AAX0WZQ7_9GAMM</name>
<evidence type="ECO:0000313" key="2">
    <source>
        <dbReference type="Proteomes" id="UP000192511"/>
    </source>
</evidence>
<organism evidence="1 2">
    <name type="scientific">Legionella anisa</name>
    <dbReference type="NCBI Taxonomy" id="28082"/>
    <lineage>
        <taxon>Bacteria</taxon>
        <taxon>Pseudomonadati</taxon>
        <taxon>Pseudomonadota</taxon>
        <taxon>Gammaproteobacteria</taxon>
        <taxon>Legionellales</taxon>
        <taxon>Legionellaceae</taxon>
        <taxon>Legionella</taxon>
    </lineage>
</organism>
<evidence type="ECO:0000313" key="1">
    <source>
        <dbReference type="EMBL" id="PNL73932.1"/>
    </source>
</evidence>
<gene>
    <name evidence="1" type="ORF">A6J39_000240</name>
</gene>
<dbReference type="PROSITE" id="PS51257">
    <property type="entry name" value="PROKAR_LIPOPROTEIN"/>
    <property type="match status" value="1"/>
</dbReference>
<sequence>MKKIFFPMIFFLTLQVVVGCVPRSLEPDAVKVVIIYGQNTKMPKPCKPLGKISNRDVHGRKLQFSLGLEQNLKIDDINFLKNEGAKLGANVVVFEEHQTLIERHHALPGRTTDISMHVIYAKTYQCPSNLINKMQKQLNGVHNVYKNPVVIKIIN</sequence>
<comment type="caution">
    <text evidence="1">The sequence shown here is derived from an EMBL/GenBank/DDBJ whole genome shotgun (WGS) entry which is preliminary data.</text>
</comment>
<dbReference type="RefSeq" id="WP_058388574.1">
    <property type="nucleotide sequence ID" value="NZ_CBCRWC010000009.1"/>
</dbReference>
<dbReference type="Proteomes" id="UP000192511">
    <property type="component" value="Unassembled WGS sequence"/>
</dbReference>
<dbReference type="AlphaFoldDB" id="A0AAX0WZQ7"/>
<dbReference type="InterPro" id="IPR025294">
    <property type="entry name" value="DUF4156"/>
</dbReference>
<proteinExistence type="predicted"/>
<protein>
    <submittedName>
        <fullName evidence="1">DUF4156 domain-containing protein</fullName>
    </submittedName>
</protein>
<keyword evidence="2" id="KW-1185">Reference proteome</keyword>
<accession>A0AAX0WZQ7</accession>